<protein>
    <submittedName>
        <fullName evidence="2">Retrovirus-related pol polyprotein from transposon TNT 1-94</fullName>
    </submittedName>
</protein>
<evidence type="ECO:0000259" key="1">
    <source>
        <dbReference type="Pfam" id="PF07727"/>
    </source>
</evidence>
<organism evidence="2 3">
    <name type="scientific">Tanacetum coccineum</name>
    <dbReference type="NCBI Taxonomy" id="301880"/>
    <lineage>
        <taxon>Eukaryota</taxon>
        <taxon>Viridiplantae</taxon>
        <taxon>Streptophyta</taxon>
        <taxon>Embryophyta</taxon>
        <taxon>Tracheophyta</taxon>
        <taxon>Spermatophyta</taxon>
        <taxon>Magnoliopsida</taxon>
        <taxon>eudicotyledons</taxon>
        <taxon>Gunneridae</taxon>
        <taxon>Pentapetalae</taxon>
        <taxon>asterids</taxon>
        <taxon>campanulids</taxon>
        <taxon>Asterales</taxon>
        <taxon>Asteraceae</taxon>
        <taxon>Asteroideae</taxon>
        <taxon>Anthemideae</taxon>
        <taxon>Anthemidinae</taxon>
        <taxon>Tanacetum</taxon>
    </lineage>
</organism>
<dbReference type="Proteomes" id="UP001151760">
    <property type="component" value="Unassembled WGS sequence"/>
</dbReference>
<dbReference type="EMBL" id="BQNB010017404">
    <property type="protein sequence ID" value="GJT62773.1"/>
    <property type="molecule type" value="Genomic_DNA"/>
</dbReference>
<dbReference type="InterPro" id="IPR013103">
    <property type="entry name" value="RVT_2"/>
</dbReference>
<dbReference type="InterPro" id="IPR021109">
    <property type="entry name" value="Peptidase_aspartic_dom_sf"/>
</dbReference>
<dbReference type="SUPFAM" id="SSF56672">
    <property type="entry name" value="DNA/RNA polymerases"/>
    <property type="match status" value="1"/>
</dbReference>
<evidence type="ECO:0000313" key="3">
    <source>
        <dbReference type="Proteomes" id="UP001151760"/>
    </source>
</evidence>
<dbReference type="Gene3D" id="2.40.70.10">
    <property type="entry name" value="Acid Proteases"/>
    <property type="match status" value="1"/>
</dbReference>
<name>A0ABQ5FHK8_9ASTR</name>
<dbReference type="CDD" id="cd00303">
    <property type="entry name" value="retropepsin_like"/>
    <property type="match status" value="1"/>
</dbReference>
<keyword evidence="3" id="KW-1185">Reference proteome</keyword>
<gene>
    <name evidence="2" type="ORF">Tco_1006306</name>
</gene>
<feature type="domain" description="Reverse transcriptase Ty1/copia-type" evidence="1">
    <location>
        <begin position="446"/>
        <end position="688"/>
    </location>
</feature>
<dbReference type="PANTHER" id="PTHR33067:SF31">
    <property type="entry name" value="RNA-DIRECTED DNA POLYMERASE"/>
    <property type="match status" value="1"/>
</dbReference>
<dbReference type="PANTHER" id="PTHR33067">
    <property type="entry name" value="RNA-DIRECTED DNA POLYMERASE-RELATED"/>
    <property type="match status" value="1"/>
</dbReference>
<sequence length="756" mass="86985">MPLLTYLNLGLGELTHTKLTVELADMTVKYPKGIAKNVLVGIGKFTFPVYFIIQDMPEDIKVPLILGRPFLSTARAKIDVYKRKITLRVGEERIVFIKARLMGEALVLNRSLDPFLEDYIELNDLNEPFELRRNQGDDLMPTIEEGEVIKEFKTRDDELDVGIDDYPSYYDYDKKIHIDCAHKLKFSCMIGFMVGVLFGGGEGGDRWKWTLFPRLSHLNFGTINLPTSKDLVDGLPKFKYDEDHLCSACKQGKSKKASFPSELVPCTETKLELLHMDLCGSMRIALLYTQEVSDRSAAYTLDNEDTSSSSSIIVEEDEAPQIVSSSAEPVDTELNTPISNENTDELVQEDVVEFDGNVFYNPLHTPVFEEAESSSTYQDLSNMHEFHQTHRSTDKWTKNHLIEQVIDNPSKPVMTRHRLHTNAETFMYALTIESMQDELNQFKCLDVWELVECPVGKNIIAVKWLWKNKTDAENTVIWNKSHLVAKGYGQEEGIDFEESFAPVARLEAVRIFVTYAAHKNFPIYQMDVKMAFMNGPLKEEVFVRQPDGFVDLDFPNRVYRLKKALYGLKQAPRAWYDKLSSFLIEHHFTKGIVDPTLFTRRRGDDILLVQIYVYDIIFGSTNQVFSNRFAKLMKDNFEISMIGEMKFFLGLQVHQSPRRIFICQSQYTMDLLKKYGMEKCDSISTPMATIKLDADLQGTQVDQTKYHSMIEGLMYLTASRLDIFVCARYQARPTEKHLKEVKRIVRYLRQTINMGL</sequence>
<accession>A0ABQ5FHK8</accession>
<comment type="caution">
    <text evidence="2">The sequence shown here is derived from an EMBL/GenBank/DDBJ whole genome shotgun (WGS) entry which is preliminary data.</text>
</comment>
<reference evidence="2" key="1">
    <citation type="journal article" date="2022" name="Int. J. Mol. Sci.">
        <title>Draft Genome of Tanacetum Coccineum: Genomic Comparison of Closely Related Tanacetum-Family Plants.</title>
        <authorList>
            <person name="Yamashiro T."/>
            <person name="Shiraishi A."/>
            <person name="Nakayama K."/>
            <person name="Satake H."/>
        </authorList>
    </citation>
    <scope>NUCLEOTIDE SEQUENCE</scope>
</reference>
<reference evidence="2" key="2">
    <citation type="submission" date="2022-01" db="EMBL/GenBank/DDBJ databases">
        <authorList>
            <person name="Yamashiro T."/>
            <person name="Shiraishi A."/>
            <person name="Satake H."/>
            <person name="Nakayama K."/>
        </authorList>
    </citation>
    <scope>NUCLEOTIDE SEQUENCE</scope>
</reference>
<proteinExistence type="predicted"/>
<evidence type="ECO:0000313" key="2">
    <source>
        <dbReference type="EMBL" id="GJT62773.1"/>
    </source>
</evidence>
<dbReference type="InterPro" id="IPR043502">
    <property type="entry name" value="DNA/RNA_pol_sf"/>
</dbReference>
<dbReference type="Pfam" id="PF07727">
    <property type="entry name" value="RVT_2"/>
    <property type="match status" value="1"/>
</dbReference>